<dbReference type="RefSeq" id="XP_038071852.1">
    <property type="nucleotide sequence ID" value="XM_038215924.1"/>
</dbReference>
<dbReference type="Gene3D" id="3.90.70.10">
    <property type="entry name" value="Cysteine proteinases"/>
    <property type="match status" value="2"/>
</dbReference>
<feature type="coiled-coil region" evidence="1">
    <location>
        <begin position="998"/>
        <end position="1037"/>
    </location>
</feature>
<dbReference type="SUPFAM" id="SSF54001">
    <property type="entry name" value="Cysteine proteinases"/>
    <property type="match status" value="1"/>
</dbReference>
<dbReference type="InterPro" id="IPR050164">
    <property type="entry name" value="Peptidase_C19"/>
</dbReference>
<dbReference type="Pfam" id="PF00443">
    <property type="entry name" value="UCH"/>
    <property type="match status" value="1"/>
</dbReference>
<protein>
    <recommendedName>
        <fullName evidence="3">USP domain-containing protein</fullName>
    </recommendedName>
</protein>
<dbReference type="GO" id="GO:0005829">
    <property type="term" value="C:cytosol"/>
    <property type="evidence" value="ECO:0007669"/>
    <property type="project" value="TreeGrafter"/>
</dbReference>
<dbReference type="GO" id="GO:0016579">
    <property type="term" value="P:protein deubiquitination"/>
    <property type="evidence" value="ECO:0007669"/>
    <property type="project" value="InterPro"/>
</dbReference>
<proteinExistence type="predicted"/>
<evidence type="ECO:0000256" key="2">
    <source>
        <dbReference type="SAM" id="MobiDB-lite"/>
    </source>
</evidence>
<accession>A0A914B8V7</accession>
<dbReference type="AlphaFoldDB" id="A0A914B8V7"/>
<dbReference type="PROSITE" id="PS50235">
    <property type="entry name" value="USP_3"/>
    <property type="match status" value="1"/>
</dbReference>
<dbReference type="SMART" id="SM00726">
    <property type="entry name" value="UIM"/>
    <property type="match status" value="5"/>
</dbReference>
<dbReference type="PROSITE" id="PS00972">
    <property type="entry name" value="USP_1"/>
    <property type="match status" value="1"/>
</dbReference>
<dbReference type="InterPro" id="IPR001394">
    <property type="entry name" value="Peptidase_C19_UCH"/>
</dbReference>
<feature type="region of interest" description="Disordered" evidence="2">
    <location>
        <begin position="660"/>
        <end position="789"/>
    </location>
</feature>
<dbReference type="CDD" id="cd02257">
    <property type="entry name" value="Peptidase_C19"/>
    <property type="match status" value="2"/>
</dbReference>
<feature type="compositionally biased region" description="Polar residues" evidence="2">
    <location>
        <begin position="718"/>
        <end position="728"/>
    </location>
</feature>
<feature type="compositionally biased region" description="Polar residues" evidence="2">
    <location>
        <begin position="660"/>
        <end position="674"/>
    </location>
</feature>
<name>A0A914B8V7_PATMI</name>
<sequence length="1148" mass="127472">MANFVGIHETLCTVGGSVKYTSIETGQTSWKTGNLVLATTPTGQVVCLVNFKIGPSKKFVVTNQIRGVIFNQNVPRCSISLANGANISWTTKVNGKIIHVNPPGDVARFADVLNDLREERKRDRRPNTSAQLSLSSPQPNAYTPLKQSPGLRNSQVNHQGNTTPQSRAPPAVPRTSTPFTPQKPSTPKPTTGRISPNPMFTPSHIRAAQGLVKTEPNRAAQGLVKTEPNRNRENQGEESPGSNDDSSDPHGWLFTDVQGDLDKENTNGKSYRIPKVGGASRSKSALQMRKEEGGSVFLSSFQEKQLQLEERKENTAPKPVSGVQAFYSRGRQAAGYTATDALLQPRQTNINTTAAIKRTPGFLSLPRPKKPCLGNTYMGWSQRNIPTAVKTSQLSLQGFSNLGNTCYMNAILQSLFALDRFTMDILNGNLLSHMQRDSLYKALASLLFAKQRNQSPDRVGTQLRRVKQAISSTANRFSGFMQHDAQEFLCQCLDQLKDDWEKAKQKLQDTPPGDTPQTEGQKDPKDAHPCPVVKNFEFEVMHSIVCKQCGEVVTKAEQFYDLSLDMPRRSSSNPIGSIQTAMEQFFRAEVIEYACSECNCKQATVTHTFTRLPRVIIIHLKRYRFDIDAVQNSKLRRRIHIPKYLCMHYHCTKATQGPTSQAKSLINGSLSPQRPLSGDRTLRPVMGLVDGNASATSQSGKPSRFNFSSSSRKRLEYSASNAGNQPRQTILLDSLPDSDTDETQRALEMSKREAEKAELEKEKRREQEEEELKKAMEQSKQDADRPITEMSEEQQLAYALAISTQDPLRMPDATPSLGEDIPDSPQEIRSEGNLSDIDDEEFISLKRRGACDAIHAVDNVLLQGASGDHLGVDSRANGTPCKRFKGDGMTSYQSTPSEHALCAGDNEADLMGDTECLLDGNRTKPHRWRTAKKAIINFFTPVKRTPNKSSSCLDNDLAATPISAVKPTLLEATIVDIIRDEDHSTLPVGVNGDARPSYEELKAKEDEELRRATELSLQDAQEVAKKEEDALKQAKQMSLQEFSESFTCLEDDEDTIEPMEIEDESDDDTTKELTKNAESGHLPSSYRLTSIVSHIGSTSSVGHYISDVYDSKKSSWLSYDDSEVVRITESAVREERERTGYIFFYIAK</sequence>
<dbReference type="EnsemblMetazoa" id="XM_038215924.1">
    <property type="protein sequence ID" value="XP_038071852.1"/>
    <property type="gene ID" value="LOC119740579"/>
</dbReference>
<dbReference type="PANTHER" id="PTHR24006">
    <property type="entry name" value="UBIQUITIN CARBOXYL-TERMINAL HYDROLASE"/>
    <property type="match status" value="1"/>
</dbReference>
<dbReference type="OrthoDB" id="289038at2759"/>
<feature type="compositionally biased region" description="Polar residues" evidence="2">
    <location>
        <begin position="150"/>
        <end position="166"/>
    </location>
</feature>
<dbReference type="PROSITE" id="PS50330">
    <property type="entry name" value="UIM"/>
    <property type="match status" value="2"/>
</dbReference>
<dbReference type="PANTHER" id="PTHR24006:SF915">
    <property type="entry name" value="UBIQUITIN CARBOXYL-TERMINAL HYDROLASE-RELATED"/>
    <property type="match status" value="1"/>
</dbReference>
<feature type="domain" description="USP" evidence="3">
    <location>
        <begin position="397"/>
        <end position="1148"/>
    </location>
</feature>
<dbReference type="GO" id="GO:0004843">
    <property type="term" value="F:cysteine-type deubiquitinase activity"/>
    <property type="evidence" value="ECO:0007669"/>
    <property type="project" value="InterPro"/>
</dbReference>
<dbReference type="InterPro" id="IPR003903">
    <property type="entry name" value="UIM_dom"/>
</dbReference>
<feature type="compositionally biased region" description="Basic and acidic residues" evidence="2">
    <location>
        <begin position="742"/>
        <end position="787"/>
    </location>
</feature>
<feature type="compositionally biased region" description="Polar residues" evidence="2">
    <location>
        <begin position="127"/>
        <end position="141"/>
    </location>
</feature>
<keyword evidence="1" id="KW-0175">Coiled coil</keyword>
<dbReference type="GeneID" id="119740579"/>
<evidence type="ECO:0000313" key="4">
    <source>
        <dbReference type="EnsemblMetazoa" id="XP_038071852.1"/>
    </source>
</evidence>
<reference evidence="4" key="1">
    <citation type="submission" date="2022-11" db="UniProtKB">
        <authorList>
            <consortium name="EnsemblMetazoa"/>
        </authorList>
    </citation>
    <scope>IDENTIFICATION</scope>
</reference>
<dbReference type="InterPro" id="IPR028889">
    <property type="entry name" value="USP"/>
</dbReference>
<evidence type="ECO:0000313" key="5">
    <source>
        <dbReference type="Proteomes" id="UP000887568"/>
    </source>
</evidence>
<dbReference type="PROSITE" id="PS00973">
    <property type="entry name" value="USP_2"/>
    <property type="match status" value="1"/>
</dbReference>
<feature type="region of interest" description="Disordered" evidence="2">
    <location>
        <begin position="504"/>
        <end position="528"/>
    </location>
</feature>
<evidence type="ECO:0000259" key="3">
    <source>
        <dbReference type="PROSITE" id="PS50235"/>
    </source>
</evidence>
<evidence type="ECO:0000256" key="1">
    <source>
        <dbReference type="SAM" id="Coils"/>
    </source>
</evidence>
<dbReference type="InterPro" id="IPR038765">
    <property type="entry name" value="Papain-like_cys_pep_sf"/>
</dbReference>
<dbReference type="GO" id="GO:0005634">
    <property type="term" value="C:nucleus"/>
    <property type="evidence" value="ECO:0007669"/>
    <property type="project" value="TreeGrafter"/>
</dbReference>
<dbReference type="Proteomes" id="UP000887568">
    <property type="component" value="Unplaced"/>
</dbReference>
<feature type="compositionally biased region" description="Low complexity" evidence="2">
    <location>
        <begin position="175"/>
        <end position="191"/>
    </location>
</feature>
<organism evidence="4 5">
    <name type="scientific">Patiria miniata</name>
    <name type="common">Bat star</name>
    <name type="synonym">Asterina miniata</name>
    <dbReference type="NCBI Taxonomy" id="46514"/>
    <lineage>
        <taxon>Eukaryota</taxon>
        <taxon>Metazoa</taxon>
        <taxon>Echinodermata</taxon>
        <taxon>Eleutherozoa</taxon>
        <taxon>Asterozoa</taxon>
        <taxon>Asteroidea</taxon>
        <taxon>Valvatacea</taxon>
        <taxon>Valvatida</taxon>
        <taxon>Asterinidae</taxon>
        <taxon>Patiria</taxon>
    </lineage>
</organism>
<dbReference type="OMA" id="CGEVVNK"/>
<dbReference type="GO" id="GO:0000082">
    <property type="term" value="P:G1/S transition of mitotic cell cycle"/>
    <property type="evidence" value="ECO:0007669"/>
    <property type="project" value="TreeGrafter"/>
</dbReference>
<dbReference type="InterPro" id="IPR018200">
    <property type="entry name" value="USP_CS"/>
</dbReference>
<feature type="region of interest" description="Disordered" evidence="2">
    <location>
        <begin position="118"/>
        <end position="285"/>
    </location>
</feature>
<dbReference type="Pfam" id="PF02809">
    <property type="entry name" value="UIM"/>
    <property type="match status" value="5"/>
</dbReference>
<keyword evidence="5" id="KW-1185">Reference proteome</keyword>